<dbReference type="FunFam" id="2.40.420.20:FF:000001">
    <property type="entry name" value="Efflux RND transporter periplasmic adaptor subunit"/>
    <property type="match status" value="1"/>
</dbReference>
<feature type="domain" description="Multidrug resistance protein MdtA-like beta-barrel" evidence="5">
    <location>
        <begin position="197"/>
        <end position="280"/>
    </location>
</feature>
<protein>
    <submittedName>
        <fullName evidence="7">Efflux RND transporter periplasmic adaptor subunit</fullName>
    </submittedName>
</protein>
<dbReference type="GO" id="GO:0046677">
    <property type="term" value="P:response to antibiotic"/>
    <property type="evidence" value="ECO:0007669"/>
    <property type="project" value="TreeGrafter"/>
</dbReference>
<evidence type="ECO:0000259" key="4">
    <source>
        <dbReference type="Pfam" id="PF25917"/>
    </source>
</evidence>
<dbReference type="SUPFAM" id="SSF111369">
    <property type="entry name" value="HlyD-like secretion proteins"/>
    <property type="match status" value="1"/>
</dbReference>
<dbReference type="Pfam" id="PF25917">
    <property type="entry name" value="BSH_RND"/>
    <property type="match status" value="1"/>
</dbReference>
<dbReference type="InterPro" id="IPR058624">
    <property type="entry name" value="MdtA-like_HH"/>
</dbReference>
<gene>
    <name evidence="7" type="ORF">KEF85_06440</name>
</gene>
<comment type="similarity">
    <text evidence="2">Belongs to the membrane fusion protein (MFP) (TC 8.A.1) family.</text>
</comment>
<evidence type="ECO:0000256" key="2">
    <source>
        <dbReference type="ARBA" id="ARBA00009477"/>
    </source>
</evidence>
<organism evidence="7 8">
    <name type="scientific">Methylomonas paludis</name>
    <dbReference type="NCBI Taxonomy" id="1173101"/>
    <lineage>
        <taxon>Bacteria</taxon>
        <taxon>Pseudomonadati</taxon>
        <taxon>Pseudomonadota</taxon>
        <taxon>Gammaproteobacteria</taxon>
        <taxon>Methylococcales</taxon>
        <taxon>Methylococcaceae</taxon>
        <taxon>Methylomonas</taxon>
    </lineage>
</organism>
<dbReference type="RefSeq" id="WP_215584202.1">
    <property type="nucleotide sequence ID" value="NZ_CP073754.1"/>
</dbReference>
<evidence type="ECO:0000259" key="5">
    <source>
        <dbReference type="Pfam" id="PF25944"/>
    </source>
</evidence>
<feature type="domain" description="Multidrug resistance protein MdtA-like C-terminal permuted SH3" evidence="6">
    <location>
        <begin position="289"/>
        <end position="349"/>
    </location>
</feature>
<dbReference type="GO" id="GO:0022857">
    <property type="term" value="F:transmembrane transporter activity"/>
    <property type="evidence" value="ECO:0007669"/>
    <property type="project" value="InterPro"/>
</dbReference>
<keyword evidence="8" id="KW-1185">Reference proteome</keyword>
<dbReference type="Pfam" id="PF25967">
    <property type="entry name" value="RND-MFP_C"/>
    <property type="match status" value="1"/>
</dbReference>
<reference evidence="7" key="1">
    <citation type="submission" date="2021-04" db="EMBL/GenBank/DDBJ databases">
        <title>Draft genome sequence data of methanotrophic Methylovulum sp. strain S1L and Methylomonas sp. strain S2AM isolated from boreal lake water columns.</title>
        <authorList>
            <person name="Rissanen A.J."/>
            <person name="Mangayil R."/>
            <person name="Svenning M.M."/>
            <person name="Khanongnuch R."/>
        </authorList>
    </citation>
    <scope>NUCLEOTIDE SEQUENCE</scope>
    <source>
        <strain evidence="7">S2AM</strain>
    </source>
</reference>
<name>A0A975MQE3_9GAMM</name>
<dbReference type="KEGG" id="mpad:KEF85_06440"/>
<dbReference type="Pfam" id="PF25876">
    <property type="entry name" value="HH_MFP_RND"/>
    <property type="match status" value="1"/>
</dbReference>
<dbReference type="AlphaFoldDB" id="A0A975MQE3"/>
<dbReference type="NCBIfam" id="TIGR01730">
    <property type="entry name" value="RND_mfp"/>
    <property type="match status" value="1"/>
</dbReference>
<evidence type="ECO:0000256" key="1">
    <source>
        <dbReference type="ARBA" id="ARBA00004519"/>
    </source>
</evidence>
<feature type="domain" description="Multidrug resistance protein MdtA-like alpha-helical hairpin" evidence="3">
    <location>
        <begin position="90"/>
        <end position="158"/>
    </location>
</feature>
<evidence type="ECO:0000313" key="7">
    <source>
        <dbReference type="EMBL" id="QWF72082.1"/>
    </source>
</evidence>
<comment type="subcellular location">
    <subcellularLocation>
        <location evidence="1">Cell inner membrane</location>
        <topology evidence="1">Lipid-anchor</topology>
    </subcellularLocation>
</comment>
<dbReference type="Pfam" id="PF25944">
    <property type="entry name" value="Beta-barrel_RND"/>
    <property type="match status" value="1"/>
</dbReference>
<dbReference type="InterPro" id="IPR058625">
    <property type="entry name" value="MdtA-like_BSH"/>
</dbReference>
<dbReference type="InterPro" id="IPR058626">
    <property type="entry name" value="MdtA-like_b-barrel"/>
</dbReference>
<evidence type="ECO:0000259" key="6">
    <source>
        <dbReference type="Pfam" id="PF25967"/>
    </source>
</evidence>
<dbReference type="PANTHER" id="PTHR30158">
    <property type="entry name" value="ACRA/E-RELATED COMPONENT OF DRUG EFFLUX TRANSPORTER"/>
    <property type="match status" value="1"/>
</dbReference>
<dbReference type="Gene3D" id="2.40.30.170">
    <property type="match status" value="1"/>
</dbReference>
<dbReference type="InterPro" id="IPR058627">
    <property type="entry name" value="MdtA-like_C"/>
</dbReference>
<proteinExistence type="inferred from homology"/>
<dbReference type="Gene3D" id="2.40.50.100">
    <property type="match status" value="1"/>
</dbReference>
<dbReference type="EMBL" id="CP073754">
    <property type="protein sequence ID" value="QWF72082.1"/>
    <property type="molecule type" value="Genomic_DNA"/>
</dbReference>
<dbReference type="Gene3D" id="1.10.287.470">
    <property type="entry name" value="Helix hairpin bin"/>
    <property type="match status" value="1"/>
</dbReference>
<evidence type="ECO:0000259" key="3">
    <source>
        <dbReference type="Pfam" id="PF25876"/>
    </source>
</evidence>
<dbReference type="GO" id="GO:0005886">
    <property type="term" value="C:plasma membrane"/>
    <property type="evidence" value="ECO:0007669"/>
    <property type="project" value="UniProtKB-SubCell"/>
</dbReference>
<sequence>MATALLTGACSKSEPPAPAPVPPPTVEVAEIVQKDVPIQREWIGSLDGMINAQILAQVSGYLVKQHYQEGQFVKKGQLLYEIDPKVFQAQLDSALANLARQEAVLKTSHLDMLRVERLLPEKAVSVRDRDNAVGHEAAAQADVLAARAAVENARLQLGFCKITAPIDGVAGMSKAQLGNLIGPGSAAELTTISQLDPIKAYIQLSEQEYLQFSRNKPDIGKYQDNLNLELILADGSTFPHPGKFFFADRQVNIKTGTIQVAILFPNPGNLLRPGQYAKVRAVVKYKPGALLVPQRAVGEMQGRWLVAVVKPDNTVELRPVVPAETIGTQWVIDKGLQAGERVIVEGIQKVRPGTTVIPQPYADVSATGER</sequence>
<evidence type="ECO:0000313" key="8">
    <source>
        <dbReference type="Proteomes" id="UP000676649"/>
    </source>
</evidence>
<dbReference type="Gene3D" id="2.40.420.20">
    <property type="match status" value="1"/>
</dbReference>
<dbReference type="Proteomes" id="UP000676649">
    <property type="component" value="Chromosome"/>
</dbReference>
<dbReference type="InterPro" id="IPR006143">
    <property type="entry name" value="RND_pump_MFP"/>
</dbReference>
<feature type="domain" description="Multidrug resistance protein MdtA-like barrel-sandwich hybrid" evidence="4">
    <location>
        <begin position="52"/>
        <end position="192"/>
    </location>
</feature>
<accession>A0A975MQE3</accession>